<sequence>MTRRLRPDEEILWARVAALTDPLDKQRVAPHLPRIRPDVRDPGPALPQPTGGTGMAPEAATLDGLWERKIRTGQVQVDRVVDLHGFGRERAYELLSSALLRAARDRARVMLVVTGKGKTGAPWPKQEGSCAPRCRSGWRRRRYARSSPPCARRIRATAVPGRGM</sequence>
<name>A0A4D7C6I7_9SPHN</name>
<dbReference type="EMBL" id="CP039704">
    <property type="protein sequence ID" value="QCI79385.1"/>
    <property type="molecule type" value="Genomic_DNA"/>
</dbReference>
<feature type="domain" description="Smr" evidence="2">
    <location>
        <begin position="81"/>
        <end position="119"/>
    </location>
</feature>
<dbReference type="SUPFAM" id="SSF160443">
    <property type="entry name" value="SMR domain-like"/>
    <property type="match status" value="1"/>
</dbReference>
<feature type="region of interest" description="Disordered" evidence="1">
    <location>
        <begin position="34"/>
        <end position="58"/>
    </location>
</feature>
<dbReference type="AlphaFoldDB" id="A0A4D7C6I7"/>
<dbReference type="InterPro" id="IPR002625">
    <property type="entry name" value="Smr_dom"/>
</dbReference>
<organism evidence="3 4">
    <name type="scientific">Hankyongella ginsenosidimutans</name>
    <dbReference type="NCBI Taxonomy" id="1763828"/>
    <lineage>
        <taxon>Bacteria</taxon>
        <taxon>Pseudomonadati</taxon>
        <taxon>Pseudomonadota</taxon>
        <taxon>Alphaproteobacteria</taxon>
        <taxon>Sphingomonadales</taxon>
        <taxon>Sphingomonadaceae</taxon>
        <taxon>Hankyongella</taxon>
    </lineage>
</organism>
<dbReference type="InterPro" id="IPR036063">
    <property type="entry name" value="Smr_dom_sf"/>
</dbReference>
<gene>
    <name evidence="3" type="ORF">E6W36_07000</name>
</gene>
<evidence type="ECO:0000313" key="3">
    <source>
        <dbReference type="EMBL" id="QCI79385.1"/>
    </source>
</evidence>
<dbReference type="Gene3D" id="3.30.1370.110">
    <property type="match status" value="1"/>
</dbReference>
<evidence type="ECO:0000256" key="1">
    <source>
        <dbReference type="SAM" id="MobiDB-lite"/>
    </source>
</evidence>
<proteinExistence type="predicted"/>
<reference evidence="4" key="1">
    <citation type="submission" date="2019-04" db="EMBL/GenBank/DDBJ databases">
        <title>Complete genome sequence of Sphingomonas sp. W1-2-3.</title>
        <authorList>
            <person name="Im W.T."/>
        </authorList>
    </citation>
    <scope>NUCLEOTIDE SEQUENCE [LARGE SCALE GENOMIC DNA]</scope>
    <source>
        <strain evidence="4">W1-2-3</strain>
    </source>
</reference>
<evidence type="ECO:0000259" key="2">
    <source>
        <dbReference type="Pfam" id="PF01713"/>
    </source>
</evidence>
<evidence type="ECO:0000313" key="4">
    <source>
        <dbReference type="Proteomes" id="UP000298714"/>
    </source>
</evidence>
<protein>
    <recommendedName>
        <fullName evidence="2">Smr domain-containing protein</fullName>
    </recommendedName>
</protein>
<dbReference type="Pfam" id="PF01713">
    <property type="entry name" value="Smr"/>
    <property type="match status" value="1"/>
</dbReference>
<dbReference type="KEGG" id="hgn:E6W36_07000"/>
<dbReference type="Proteomes" id="UP000298714">
    <property type="component" value="Chromosome"/>
</dbReference>
<accession>A0A4D7C6I7</accession>
<keyword evidence="4" id="KW-1185">Reference proteome</keyword>